<dbReference type="InterPro" id="IPR051813">
    <property type="entry name" value="HepT_RNase_toxin"/>
</dbReference>
<dbReference type="Pfam" id="PF01934">
    <property type="entry name" value="HepT-like"/>
    <property type="match status" value="1"/>
</dbReference>
<protein>
    <submittedName>
        <fullName evidence="6">Uncharacterized protein with HEPN domain</fullName>
    </submittedName>
</protein>
<dbReference type="GO" id="GO:0016787">
    <property type="term" value="F:hydrolase activity"/>
    <property type="evidence" value="ECO:0007669"/>
    <property type="project" value="UniProtKB-KW"/>
</dbReference>
<keyword evidence="7" id="KW-1185">Reference proteome</keyword>
<organism evidence="6 7">
    <name type="scientific">Sphingobium subterraneum</name>
    <dbReference type="NCBI Taxonomy" id="627688"/>
    <lineage>
        <taxon>Bacteria</taxon>
        <taxon>Pseudomonadati</taxon>
        <taxon>Pseudomonadota</taxon>
        <taxon>Alphaproteobacteria</taxon>
        <taxon>Sphingomonadales</taxon>
        <taxon>Sphingomonadaceae</taxon>
        <taxon>Sphingobium</taxon>
    </lineage>
</organism>
<sequence length="117" mass="13707">MMEKEQRDPARLSVILLLIGRIRTRLAKTSLESFADDWDDIDLLSYRLSMIGEESNKLTDALKARHPDIPWQQIYGMRNIIAHEYMRVSPLRIWQTATSQLDTLEHVCRTELARLEP</sequence>
<evidence type="ECO:0000256" key="5">
    <source>
        <dbReference type="ARBA" id="ARBA00022801"/>
    </source>
</evidence>
<keyword evidence="1" id="KW-0597">Phosphoprotein</keyword>
<dbReference type="PANTHER" id="PTHR34139">
    <property type="entry name" value="UPF0331 PROTEIN MJ0127"/>
    <property type="match status" value="1"/>
</dbReference>
<dbReference type="GO" id="GO:0004540">
    <property type="term" value="F:RNA nuclease activity"/>
    <property type="evidence" value="ECO:0007669"/>
    <property type="project" value="InterPro"/>
</dbReference>
<keyword evidence="2" id="KW-1277">Toxin-antitoxin system</keyword>
<evidence type="ECO:0000256" key="3">
    <source>
        <dbReference type="ARBA" id="ARBA00022722"/>
    </source>
</evidence>
<keyword evidence="4" id="KW-0547">Nucleotide-binding</keyword>
<evidence type="ECO:0000313" key="6">
    <source>
        <dbReference type="EMBL" id="MBB6124325.1"/>
    </source>
</evidence>
<dbReference type="Proteomes" id="UP000552700">
    <property type="component" value="Unassembled WGS sequence"/>
</dbReference>
<dbReference type="InterPro" id="IPR008201">
    <property type="entry name" value="HepT-like"/>
</dbReference>
<keyword evidence="3" id="KW-0540">Nuclease</keyword>
<accession>A0A841J715</accession>
<comment type="caution">
    <text evidence="6">The sequence shown here is derived from an EMBL/GenBank/DDBJ whole genome shotgun (WGS) entry which is preliminary data.</text>
</comment>
<name>A0A841J715_9SPHN</name>
<evidence type="ECO:0000256" key="1">
    <source>
        <dbReference type="ARBA" id="ARBA00022553"/>
    </source>
</evidence>
<dbReference type="GO" id="GO:0000166">
    <property type="term" value="F:nucleotide binding"/>
    <property type="evidence" value="ECO:0007669"/>
    <property type="project" value="UniProtKB-KW"/>
</dbReference>
<reference evidence="6 7" key="1">
    <citation type="submission" date="2020-08" db="EMBL/GenBank/DDBJ databases">
        <title>Genomic Encyclopedia of Type Strains, Phase IV (KMG-IV): sequencing the most valuable type-strain genomes for metagenomic binning, comparative biology and taxonomic classification.</title>
        <authorList>
            <person name="Goeker M."/>
        </authorList>
    </citation>
    <scope>NUCLEOTIDE SEQUENCE [LARGE SCALE GENOMIC DNA]</scope>
    <source>
        <strain evidence="6 7">DSM 102255</strain>
    </source>
</reference>
<dbReference type="EMBL" id="JACIJP010000002">
    <property type="protein sequence ID" value="MBB6124325.1"/>
    <property type="molecule type" value="Genomic_DNA"/>
</dbReference>
<evidence type="ECO:0000256" key="2">
    <source>
        <dbReference type="ARBA" id="ARBA00022649"/>
    </source>
</evidence>
<dbReference type="GO" id="GO:0110001">
    <property type="term" value="C:toxin-antitoxin complex"/>
    <property type="evidence" value="ECO:0007669"/>
    <property type="project" value="InterPro"/>
</dbReference>
<proteinExistence type="predicted"/>
<evidence type="ECO:0000256" key="4">
    <source>
        <dbReference type="ARBA" id="ARBA00022741"/>
    </source>
</evidence>
<keyword evidence="5" id="KW-0378">Hydrolase</keyword>
<gene>
    <name evidence="6" type="ORF">FHS92_002054</name>
</gene>
<dbReference type="AlphaFoldDB" id="A0A841J715"/>
<evidence type="ECO:0000313" key="7">
    <source>
        <dbReference type="Proteomes" id="UP000552700"/>
    </source>
</evidence>
<dbReference type="PANTHER" id="PTHR34139:SF1">
    <property type="entry name" value="RNASE MJ1380-RELATED"/>
    <property type="match status" value="1"/>
</dbReference>